<dbReference type="STRING" id="989403.SAMN05421798_107278"/>
<dbReference type="GO" id="GO:1901359">
    <property type="term" value="F:tungstate binding"/>
    <property type="evidence" value="ECO:0007669"/>
    <property type="project" value="UniProtKB-ARBA"/>
</dbReference>
<keyword evidence="3 6" id="KW-0479">Metal-binding</keyword>
<dbReference type="AlphaFoldDB" id="A0A166A4C8"/>
<feature type="binding site" evidence="6">
    <location>
        <position position="179"/>
    </location>
    <ligand>
        <name>molybdate</name>
        <dbReference type="ChEBI" id="CHEBI:36264"/>
    </ligand>
</feature>
<dbReference type="GO" id="GO:0030288">
    <property type="term" value="C:outer membrane-bounded periplasmic space"/>
    <property type="evidence" value="ECO:0007669"/>
    <property type="project" value="TreeGrafter"/>
</dbReference>
<sequence>MAGFWRFLSAVVVSLALVVGGSAPSFAQDQEHILVFAASSLKDVLEDAGAKFDASHNTKTEFSFGGSQVVSRHVIAGAPADVLVTADDAWMALAAENGAVVNDSVVPLASNGLVLVGSNTLGAAPFELNNEALQIALAGGRLAIGEPETVPVGRYGKEALTHLGLWRGIAHQLAPMENVRIALAAAARGEVPLALVYSSDAKSEHGVRVVAEIPQGSHRTIVIPGALTSTHSKSSEQFMGFLKSAEGQAIFQAHGFKVSGD</sequence>
<dbReference type="RefSeq" id="WP_068003501.1">
    <property type="nucleotide sequence ID" value="NZ_FOFM01000007.1"/>
</dbReference>
<comment type="caution">
    <text evidence="8">The sequence shown here is derived from an EMBL/GenBank/DDBJ whole genome shotgun (WGS) entry which is preliminary data.</text>
</comment>
<evidence type="ECO:0000256" key="4">
    <source>
        <dbReference type="ARBA" id="ARBA00022729"/>
    </source>
</evidence>
<keyword evidence="9" id="KW-1185">Reference proteome</keyword>
<keyword evidence="4 7" id="KW-0732">Signal</keyword>
<proteinExistence type="inferred from homology"/>
<dbReference type="Proteomes" id="UP000076577">
    <property type="component" value="Unassembled WGS sequence"/>
</dbReference>
<gene>
    <name evidence="8" type="primary">modA</name>
    <name evidence="8" type="ORF">PsAD2_01099</name>
</gene>
<dbReference type="PATRIC" id="fig|989403.3.peg.1183"/>
<evidence type="ECO:0000313" key="9">
    <source>
        <dbReference type="Proteomes" id="UP000076577"/>
    </source>
</evidence>
<protein>
    <submittedName>
        <fullName evidence="8">Molybdate-binding periplasmic protein</fullName>
    </submittedName>
</protein>
<dbReference type="PANTHER" id="PTHR30632">
    <property type="entry name" value="MOLYBDATE-BINDING PERIPLASMIC PROTEIN"/>
    <property type="match status" value="1"/>
</dbReference>
<dbReference type="GO" id="GO:0015689">
    <property type="term" value="P:molybdate ion transport"/>
    <property type="evidence" value="ECO:0007669"/>
    <property type="project" value="InterPro"/>
</dbReference>
<dbReference type="NCBIfam" id="TIGR01256">
    <property type="entry name" value="modA"/>
    <property type="match status" value="1"/>
</dbReference>
<comment type="similarity">
    <text evidence="1">Belongs to the bacterial solute-binding protein ModA family.</text>
</comment>
<evidence type="ECO:0000313" key="8">
    <source>
        <dbReference type="EMBL" id="KZL20613.1"/>
    </source>
</evidence>
<feature type="binding site" evidence="6">
    <location>
        <position position="197"/>
    </location>
    <ligand>
        <name>molybdate</name>
        <dbReference type="ChEBI" id="CHEBI:36264"/>
    </ligand>
</feature>
<keyword evidence="2 6" id="KW-0500">Molybdenum</keyword>
<dbReference type="SUPFAM" id="SSF53850">
    <property type="entry name" value="Periplasmic binding protein-like II"/>
    <property type="match status" value="1"/>
</dbReference>
<evidence type="ECO:0000256" key="5">
    <source>
        <dbReference type="ARBA" id="ARBA00062515"/>
    </source>
</evidence>
<evidence type="ECO:0000256" key="2">
    <source>
        <dbReference type="ARBA" id="ARBA00022505"/>
    </source>
</evidence>
<feature type="binding site" evidence="6">
    <location>
        <position position="40"/>
    </location>
    <ligand>
        <name>molybdate</name>
        <dbReference type="ChEBI" id="CHEBI:36264"/>
    </ligand>
</feature>
<reference evidence="8 9" key="1">
    <citation type="journal article" date="2016" name="Front. Microbiol.">
        <title>Comparative Genomic Analysis Reveals a Diverse Repertoire of Genes Involved in Prokaryote-Eukaryote Interactions within the Pseudovibrio Genus.</title>
        <authorList>
            <person name="Romano S."/>
            <person name="Fernandez-Guerra A."/>
            <person name="Reen F.J."/>
            <person name="Glockner F.O."/>
            <person name="Crowley S.P."/>
            <person name="O'Sullivan O."/>
            <person name="Cotter P.D."/>
            <person name="Adams C."/>
            <person name="Dobson A.D."/>
            <person name="O'Gara F."/>
        </authorList>
    </citation>
    <scope>NUCLEOTIDE SEQUENCE [LARGE SCALE GENOMIC DNA]</scope>
    <source>
        <strain evidence="8 9">Ad2</strain>
    </source>
</reference>
<feature type="binding site" evidence="6">
    <location>
        <position position="67"/>
    </location>
    <ligand>
        <name>molybdate</name>
        <dbReference type="ChEBI" id="CHEBI:36264"/>
    </ligand>
</feature>
<dbReference type="PIRSF" id="PIRSF004846">
    <property type="entry name" value="ModA"/>
    <property type="match status" value="1"/>
</dbReference>
<dbReference type="EMBL" id="LMCB01000006">
    <property type="protein sequence ID" value="KZL20613.1"/>
    <property type="molecule type" value="Genomic_DNA"/>
</dbReference>
<feature type="chain" id="PRO_5007870406" evidence="7">
    <location>
        <begin position="28"/>
        <end position="261"/>
    </location>
</feature>
<accession>A0A166A4C8</accession>
<dbReference type="FunFam" id="3.40.190.10:FF:000035">
    <property type="entry name" value="Molybdate ABC transporter substrate-binding protein"/>
    <property type="match status" value="1"/>
</dbReference>
<feature type="signal peptide" evidence="7">
    <location>
        <begin position="1"/>
        <end position="27"/>
    </location>
</feature>
<evidence type="ECO:0000256" key="3">
    <source>
        <dbReference type="ARBA" id="ARBA00022723"/>
    </source>
</evidence>
<comment type="subunit">
    <text evidence="5">The complex is composed of two ATP-binding proteins (ModC), two transmembrane proteins (ModB) and a solute-binding protein (ModA).</text>
</comment>
<dbReference type="Gene3D" id="3.40.190.10">
    <property type="entry name" value="Periplasmic binding protein-like II"/>
    <property type="match status" value="2"/>
</dbReference>
<dbReference type="InterPro" id="IPR005950">
    <property type="entry name" value="ModA"/>
</dbReference>
<organism evidence="8 9">
    <name type="scientific">Pseudovibrio axinellae</name>
    <dbReference type="NCBI Taxonomy" id="989403"/>
    <lineage>
        <taxon>Bacteria</taxon>
        <taxon>Pseudomonadati</taxon>
        <taxon>Pseudomonadota</taxon>
        <taxon>Alphaproteobacteria</taxon>
        <taxon>Hyphomicrobiales</taxon>
        <taxon>Stappiaceae</taxon>
        <taxon>Pseudovibrio</taxon>
    </lineage>
</organism>
<dbReference type="OrthoDB" id="9785015at2"/>
<evidence type="ECO:0000256" key="6">
    <source>
        <dbReference type="PIRSR" id="PIRSR004846-1"/>
    </source>
</evidence>
<dbReference type="InterPro" id="IPR050682">
    <property type="entry name" value="ModA/WtpA"/>
</dbReference>
<dbReference type="GO" id="GO:0046872">
    <property type="term" value="F:metal ion binding"/>
    <property type="evidence" value="ECO:0007669"/>
    <property type="project" value="UniProtKB-KW"/>
</dbReference>
<dbReference type="GO" id="GO:0030973">
    <property type="term" value="F:molybdate ion binding"/>
    <property type="evidence" value="ECO:0007669"/>
    <property type="project" value="TreeGrafter"/>
</dbReference>
<evidence type="ECO:0000256" key="1">
    <source>
        <dbReference type="ARBA" id="ARBA00009175"/>
    </source>
</evidence>
<evidence type="ECO:0000256" key="7">
    <source>
        <dbReference type="SAM" id="SignalP"/>
    </source>
</evidence>
<name>A0A166A4C8_9HYPH</name>
<dbReference type="PANTHER" id="PTHR30632:SF17">
    <property type="entry name" value="MOLYBDATE-BINDING PROTEIN MODA"/>
    <property type="match status" value="1"/>
</dbReference>
<dbReference type="Pfam" id="PF13531">
    <property type="entry name" value="SBP_bac_11"/>
    <property type="match status" value="1"/>
</dbReference>